<dbReference type="STRING" id="1573173.A0A162NFK7"/>
<dbReference type="Pfam" id="PF06985">
    <property type="entry name" value="HET"/>
    <property type="match status" value="1"/>
</dbReference>
<gene>
    <name evidence="2" type="ORF">CI238_07740</name>
</gene>
<proteinExistence type="predicted"/>
<dbReference type="AlphaFoldDB" id="A0A162NFK7"/>
<name>A0A162NFK7_COLIC</name>
<organism evidence="2 3">
    <name type="scientific">Colletotrichum incanum</name>
    <name type="common">Soybean anthracnose fungus</name>
    <dbReference type="NCBI Taxonomy" id="1573173"/>
    <lineage>
        <taxon>Eukaryota</taxon>
        <taxon>Fungi</taxon>
        <taxon>Dikarya</taxon>
        <taxon>Ascomycota</taxon>
        <taxon>Pezizomycotina</taxon>
        <taxon>Sordariomycetes</taxon>
        <taxon>Hypocreomycetidae</taxon>
        <taxon>Glomerellales</taxon>
        <taxon>Glomerellaceae</taxon>
        <taxon>Colletotrichum</taxon>
        <taxon>Colletotrichum spaethianum species complex</taxon>
    </lineage>
</organism>
<accession>A0A162NFK7</accession>
<dbReference type="InterPro" id="IPR052895">
    <property type="entry name" value="HetReg/Transcr_Mod"/>
</dbReference>
<dbReference type="EMBL" id="LFIW01000563">
    <property type="protein sequence ID" value="KZL85916.1"/>
    <property type="molecule type" value="Genomic_DNA"/>
</dbReference>
<keyword evidence="3" id="KW-1185">Reference proteome</keyword>
<feature type="domain" description="Heterokaryon incompatibility" evidence="1">
    <location>
        <begin position="55"/>
        <end position="124"/>
    </location>
</feature>
<sequence>YQQAFALAPNPSSCATSNIEFFEYEPLDVAGKSFRLLMLHPEASASLERGNFVPYEALSYAWGSNDLSESTTVNDKMLSVTKSLFHALSHLRHDQHGMLWVDAVCIDQGNIVERVHQVGQMSDI</sequence>
<comment type="caution">
    <text evidence="2">The sequence shown here is derived from an EMBL/GenBank/DDBJ whole genome shotgun (WGS) entry which is preliminary data.</text>
</comment>
<protein>
    <submittedName>
        <fullName evidence="2">Het domain-containing protein</fullName>
    </submittedName>
</protein>
<dbReference type="InterPro" id="IPR010730">
    <property type="entry name" value="HET"/>
</dbReference>
<dbReference type="PANTHER" id="PTHR24148:SF73">
    <property type="entry name" value="HET DOMAIN PROTEIN (AFU_ORTHOLOGUE AFUA_8G01020)"/>
    <property type="match status" value="1"/>
</dbReference>
<reference evidence="2 3" key="1">
    <citation type="submission" date="2015-06" db="EMBL/GenBank/DDBJ databases">
        <title>Survival trade-offs in plant roots during colonization by closely related pathogenic and mutualistic fungi.</title>
        <authorList>
            <person name="Hacquard S."/>
            <person name="Kracher B."/>
            <person name="Hiruma K."/>
            <person name="Weinman A."/>
            <person name="Muench P."/>
            <person name="Garrido Oter R."/>
            <person name="Ver Loren van Themaat E."/>
            <person name="Dallerey J.-F."/>
            <person name="Damm U."/>
            <person name="Henrissat B."/>
            <person name="Lespinet O."/>
            <person name="Thon M."/>
            <person name="Kemen E."/>
            <person name="McHardy A.C."/>
            <person name="Schulze-Lefert P."/>
            <person name="O'Connell R.J."/>
        </authorList>
    </citation>
    <scope>NUCLEOTIDE SEQUENCE [LARGE SCALE GENOMIC DNA]</scope>
    <source>
        <strain evidence="2 3">MAFF 238704</strain>
    </source>
</reference>
<dbReference type="PANTHER" id="PTHR24148">
    <property type="entry name" value="ANKYRIN REPEAT DOMAIN-CONTAINING PROTEIN 39 HOMOLOG-RELATED"/>
    <property type="match status" value="1"/>
</dbReference>
<feature type="non-terminal residue" evidence="2">
    <location>
        <position position="1"/>
    </location>
</feature>
<dbReference type="Proteomes" id="UP000076584">
    <property type="component" value="Unassembled WGS sequence"/>
</dbReference>
<evidence type="ECO:0000313" key="2">
    <source>
        <dbReference type="EMBL" id="KZL85916.1"/>
    </source>
</evidence>
<evidence type="ECO:0000313" key="3">
    <source>
        <dbReference type="Proteomes" id="UP000076584"/>
    </source>
</evidence>
<evidence type="ECO:0000259" key="1">
    <source>
        <dbReference type="Pfam" id="PF06985"/>
    </source>
</evidence>